<dbReference type="EMBL" id="JAANYQ010000023">
    <property type="protein sequence ID" value="KAF4119519.1"/>
    <property type="molecule type" value="Genomic_DNA"/>
</dbReference>
<organism evidence="1 2">
    <name type="scientific">Geosmithia morbida</name>
    <dbReference type="NCBI Taxonomy" id="1094350"/>
    <lineage>
        <taxon>Eukaryota</taxon>
        <taxon>Fungi</taxon>
        <taxon>Dikarya</taxon>
        <taxon>Ascomycota</taxon>
        <taxon>Pezizomycotina</taxon>
        <taxon>Sordariomycetes</taxon>
        <taxon>Hypocreomycetidae</taxon>
        <taxon>Hypocreales</taxon>
        <taxon>Bionectriaceae</taxon>
        <taxon>Geosmithia</taxon>
    </lineage>
</organism>
<dbReference type="Proteomes" id="UP000749293">
    <property type="component" value="Unassembled WGS sequence"/>
</dbReference>
<proteinExistence type="predicted"/>
<keyword evidence="2" id="KW-1185">Reference proteome</keyword>
<accession>A0A9P4YR58</accession>
<name>A0A9P4YR58_9HYPO</name>
<gene>
    <name evidence="1" type="ORF">GMORB2_4649</name>
</gene>
<dbReference type="AlphaFoldDB" id="A0A9P4YR58"/>
<dbReference type="Gene3D" id="3.40.50.300">
    <property type="entry name" value="P-loop containing nucleotide triphosphate hydrolases"/>
    <property type="match status" value="1"/>
</dbReference>
<dbReference type="InterPro" id="IPR027417">
    <property type="entry name" value="P-loop_NTPase"/>
</dbReference>
<dbReference type="GeneID" id="55970877"/>
<evidence type="ECO:0000313" key="1">
    <source>
        <dbReference type="EMBL" id="KAF4119519.1"/>
    </source>
</evidence>
<sequence>MAWDGVFLCFDVTDRISMYNIISWVRSSHGRICIIFGPPPSPPFGRDKMERERLTDRTGQWHHAVMGGFVSGQPSVPLVHLVGTKTDLRRRRDGRSSLFWAAPEEASWQAKMAGAHRYIECSALTGEGIHLVVDEAAREAATRSVSREGR</sequence>
<comment type="caution">
    <text evidence="1">The sequence shown here is derived from an EMBL/GenBank/DDBJ whole genome shotgun (WGS) entry which is preliminary data.</text>
</comment>
<dbReference type="RefSeq" id="XP_035318171.1">
    <property type="nucleotide sequence ID" value="XM_035466623.1"/>
</dbReference>
<evidence type="ECO:0000313" key="2">
    <source>
        <dbReference type="Proteomes" id="UP000749293"/>
    </source>
</evidence>
<dbReference type="SUPFAM" id="SSF52540">
    <property type="entry name" value="P-loop containing nucleoside triphosphate hydrolases"/>
    <property type="match status" value="1"/>
</dbReference>
<reference evidence="1" key="1">
    <citation type="submission" date="2020-03" db="EMBL/GenBank/DDBJ databases">
        <title>Site-based positive gene gene selection in Geosmithia morbida across the United States reveals a broad range of putative effectors and factors for local host and environmental adapation.</title>
        <authorList>
            <person name="Onufrak A."/>
            <person name="Murdoch R.W."/>
            <person name="Gazis R."/>
            <person name="Huff M."/>
            <person name="Staton M."/>
            <person name="Klingeman W."/>
            <person name="Hadziabdic D."/>
        </authorList>
    </citation>
    <scope>NUCLEOTIDE SEQUENCE</scope>
    <source>
        <strain evidence="1">1262</strain>
    </source>
</reference>
<protein>
    <submittedName>
        <fullName evidence="1">Ras family</fullName>
    </submittedName>
</protein>
<dbReference type="OrthoDB" id="25896at2759"/>